<dbReference type="InterPro" id="IPR042184">
    <property type="entry name" value="YqeY/Aim41_N"/>
</dbReference>
<dbReference type="Proteomes" id="UP000179243">
    <property type="component" value="Unassembled WGS sequence"/>
</dbReference>
<dbReference type="SUPFAM" id="SSF89095">
    <property type="entry name" value="GatB/YqeY motif"/>
    <property type="match status" value="1"/>
</dbReference>
<comment type="caution">
    <text evidence="1">The sequence shown here is derived from an EMBL/GenBank/DDBJ whole genome shotgun (WGS) entry which is preliminary data.</text>
</comment>
<evidence type="ECO:0008006" key="3">
    <source>
        <dbReference type="Google" id="ProtNLM"/>
    </source>
</evidence>
<dbReference type="Gene3D" id="1.10.10.410">
    <property type="match status" value="1"/>
</dbReference>
<dbReference type="Pfam" id="PF09424">
    <property type="entry name" value="YqeY"/>
    <property type="match status" value="1"/>
</dbReference>
<name>A0A1F7F5M7_UNCRA</name>
<sequence length="158" mass="17423">MAILEKITEDIKVAMKAGEKERVNALRFLLAKIKDVGIYKNKQVTDDDAISIIASSVKSRMEEIENYTKGNRPDLVRKEEQDIKWIKIYLPEALTPEALEAVIKETMAEAQALGPKDTGKVMKLLMPKVKGKADGKAVNEAVGKMLAALVPAQESEGE</sequence>
<evidence type="ECO:0000313" key="2">
    <source>
        <dbReference type="Proteomes" id="UP000179243"/>
    </source>
</evidence>
<dbReference type="Gene3D" id="1.10.1510.10">
    <property type="entry name" value="Uncharacterised protein YqeY/AIM41 PF09424, N-terminal domain"/>
    <property type="match status" value="1"/>
</dbReference>
<dbReference type="InterPro" id="IPR023168">
    <property type="entry name" value="GatB_Yqey_C_2"/>
</dbReference>
<protein>
    <recommendedName>
        <fullName evidence="3">Aspartyl-tRNA amidotransferase</fullName>
    </recommendedName>
</protein>
<dbReference type="InterPro" id="IPR019004">
    <property type="entry name" value="YqeY/Aim41"/>
</dbReference>
<dbReference type="EMBL" id="MFYX01000115">
    <property type="protein sequence ID" value="OGK01974.1"/>
    <property type="molecule type" value="Genomic_DNA"/>
</dbReference>
<evidence type="ECO:0000313" key="1">
    <source>
        <dbReference type="EMBL" id="OGK01974.1"/>
    </source>
</evidence>
<reference evidence="1 2" key="1">
    <citation type="journal article" date="2016" name="Nat. Commun.">
        <title>Thousands of microbial genomes shed light on interconnected biogeochemical processes in an aquifer system.</title>
        <authorList>
            <person name="Anantharaman K."/>
            <person name="Brown C.T."/>
            <person name="Hug L.A."/>
            <person name="Sharon I."/>
            <person name="Castelle C.J."/>
            <person name="Probst A.J."/>
            <person name="Thomas B.C."/>
            <person name="Singh A."/>
            <person name="Wilkins M.J."/>
            <person name="Karaoz U."/>
            <person name="Brodie E.L."/>
            <person name="Williams K.H."/>
            <person name="Hubbard S.S."/>
            <person name="Banfield J.F."/>
        </authorList>
    </citation>
    <scope>NUCLEOTIDE SEQUENCE [LARGE SCALE GENOMIC DNA]</scope>
</reference>
<dbReference type="GO" id="GO:0016884">
    <property type="term" value="F:carbon-nitrogen ligase activity, with glutamine as amido-N-donor"/>
    <property type="evidence" value="ECO:0007669"/>
    <property type="project" value="InterPro"/>
</dbReference>
<accession>A0A1F7F5M7</accession>
<gene>
    <name evidence="1" type="ORF">A2519_17605</name>
</gene>
<proteinExistence type="predicted"/>
<dbReference type="PANTHER" id="PTHR28055:SF1">
    <property type="entry name" value="ALTERED INHERITANCE OF MITOCHONDRIA PROTEIN 41, MITOCHONDRIAL"/>
    <property type="match status" value="1"/>
</dbReference>
<dbReference type="AlphaFoldDB" id="A0A1F7F5M7"/>
<dbReference type="InterPro" id="IPR003789">
    <property type="entry name" value="Asn/Gln_tRNA_amidoTrase-B-like"/>
</dbReference>
<dbReference type="PANTHER" id="PTHR28055">
    <property type="entry name" value="ALTERED INHERITANCE OF MITOCHONDRIA PROTEIN 41, MITOCHONDRIAL"/>
    <property type="match status" value="1"/>
</dbReference>
<organism evidence="1 2">
    <name type="scientific">Candidatus Raymondbacteria bacterium RIFOXYD12_FULL_49_13</name>
    <dbReference type="NCBI Taxonomy" id="1817890"/>
    <lineage>
        <taxon>Bacteria</taxon>
        <taxon>Raymondiibacteriota</taxon>
    </lineage>
</organism>